<keyword evidence="1" id="KW-0812">Transmembrane</keyword>
<keyword evidence="3" id="KW-1185">Reference proteome</keyword>
<dbReference type="AlphaFoldDB" id="A0A8S1K7Y0"/>
<organism evidence="2 3">
    <name type="scientific">Paramecium primaurelia</name>
    <dbReference type="NCBI Taxonomy" id="5886"/>
    <lineage>
        <taxon>Eukaryota</taxon>
        <taxon>Sar</taxon>
        <taxon>Alveolata</taxon>
        <taxon>Ciliophora</taxon>
        <taxon>Intramacronucleata</taxon>
        <taxon>Oligohymenophorea</taxon>
        <taxon>Peniculida</taxon>
        <taxon>Parameciidae</taxon>
        <taxon>Paramecium</taxon>
    </lineage>
</organism>
<name>A0A8S1K7Y0_PARPR</name>
<evidence type="ECO:0000256" key="1">
    <source>
        <dbReference type="SAM" id="Phobius"/>
    </source>
</evidence>
<feature type="transmembrane region" description="Helical" evidence="1">
    <location>
        <begin position="69"/>
        <end position="86"/>
    </location>
</feature>
<reference evidence="2" key="1">
    <citation type="submission" date="2021-01" db="EMBL/GenBank/DDBJ databases">
        <authorList>
            <consortium name="Genoscope - CEA"/>
            <person name="William W."/>
        </authorList>
    </citation>
    <scope>NUCLEOTIDE SEQUENCE</scope>
</reference>
<evidence type="ECO:0000313" key="2">
    <source>
        <dbReference type="EMBL" id="CAD8049176.1"/>
    </source>
</evidence>
<accession>A0A8S1K7Y0</accession>
<keyword evidence="1" id="KW-0472">Membrane</keyword>
<dbReference type="Proteomes" id="UP000688137">
    <property type="component" value="Unassembled WGS sequence"/>
</dbReference>
<gene>
    <name evidence="2" type="ORF">PPRIM_AZ9-3.1.T0130289</name>
</gene>
<sequence>MIPNYNMLMQLLLLNKGKNYILSKLYTYYFLRYDSILLEYINVHEIKSILDEINKKNVKVGQKKNNFDIPYAVSCGFYLLCLFYCFNNAKFEL</sequence>
<keyword evidence="1" id="KW-1133">Transmembrane helix</keyword>
<protein>
    <submittedName>
        <fullName evidence="2">Uncharacterized protein</fullName>
    </submittedName>
</protein>
<proteinExistence type="predicted"/>
<comment type="caution">
    <text evidence="2">The sequence shown here is derived from an EMBL/GenBank/DDBJ whole genome shotgun (WGS) entry which is preliminary data.</text>
</comment>
<evidence type="ECO:0000313" key="3">
    <source>
        <dbReference type="Proteomes" id="UP000688137"/>
    </source>
</evidence>
<dbReference type="EMBL" id="CAJJDM010000010">
    <property type="protein sequence ID" value="CAD8049176.1"/>
    <property type="molecule type" value="Genomic_DNA"/>
</dbReference>